<evidence type="ECO:0000259" key="7">
    <source>
        <dbReference type="Pfam" id="PF06271"/>
    </source>
</evidence>
<comment type="subcellular location">
    <subcellularLocation>
        <location evidence="1">Cell membrane</location>
        <topology evidence="1">Multi-pass membrane protein</topology>
    </subcellularLocation>
</comment>
<comment type="caution">
    <text evidence="9">The sequence shown here is derived from an EMBL/GenBank/DDBJ whole genome shotgun (WGS) entry which is preliminary data.</text>
</comment>
<proteinExistence type="predicted"/>
<sequence>MVTSAGGSAEAPREGYYPDPSIPGYVRYWDGTAWVPGTSRPQPGPGEELPPPPGTRATPAPAASRVPPRVPSRSGPASVEESGPMFLDEDPAAPRAQHGTPADPHRNPDHGSGAGFGAGSDGDHGSGKGSGPGHGSGDGHGSGGSRDARHVDWPAADAAPAPEPPAPAAAAPQAPAPAAAAPAAPASAAVPPHASAPTPFPRPARPEPAAVPQPQPQPQPQESGYGYPRTAPPATPSAPGGYGYPERQLPAAAGGYGYPPPGDGGGVPWQRQVGELARQDGPAAGAGAPAVPGAPDPVVLPWRPLASDPFASAAQPARPGGTGRRLAARVLDTLLVGAVVSAATYPLAMGSLHHLQHKIDAARLSGENVQVWLIDGTTGAYLAVLLGAMLLAGLLYEVLPTVKWGRTLGKKLFRLQVLDIESQITPGFGQALRRMLLRQVLDFVLVGVVNVAWCLFDRPWRQCWHDKVARTFVAADD</sequence>
<feature type="compositionally biased region" description="Low complexity" evidence="6">
    <location>
        <begin position="168"/>
        <end position="197"/>
    </location>
</feature>
<organism evidence="9 10">
    <name type="scientific">Streptantibioticus silvisoli</name>
    <dbReference type="NCBI Taxonomy" id="2705255"/>
    <lineage>
        <taxon>Bacteria</taxon>
        <taxon>Bacillati</taxon>
        <taxon>Actinomycetota</taxon>
        <taxon>Actinomycetes</taxon>
        <taxon>Kitasatosporales</taxon>
        <taxon>Streptomycetaceae</taxon>
        <taxon>Streptantibioticus</taxon>
    </lineage>
</organism>
<dbReference type="Proteomes" id="UP001156398">
    <property type="component" value="Unassembled WGS sequence"/>
</dbReference>
<keyword evidence="3" id="KW-0812">Transmembrane</keyword>
<dbReference type="Pfam" id="PF06271">
    <property type="entry name" value="RDD"/>
    <property type="match status" value="1"/>
</dbReference>
<evidence type="ECO:0000256" key="5">
    <source>
        <dbReference type="ARBA" id="ARBA00023136"/>
    </source>
</evidence>
<evidence type="ECO:0000256" key="2">
    <source>
        <dbReference type="ARBA" id="ARBA00022475"/>
    </source>
</evidence>
<feature type="compositionally biased region" description="Pro residues" evidence="6">
    <location>
        <begin position="42"/>
        <end position="54"/>
    </location>
</feature>
<dbReference type="InterPro" id="IPR051791">
    <property type="entry name" value="Pra-immunoreactive"/>
</dbReference>
<accession>A0ABT6W5G8</accession>
<dbReference type="PANTHER" id="PTHR36115">
    <property type="entry name" value="PROLINE-RICH ANTIGEN HOMOLOG-RELATED"/>
    <property type="match status" value="1"/>
</dbReference>
<feature type="compositionally biased region" description="Gly residues" evidence="6">
    <location>
        <begin position="127"/>
        <end position="144"/>
    </location>
</feature>
<dbReference type="EMBL" id="JAAGKO020000043">
    <property type="protein sequence ID" value="MDI5965996.1"/>
    <property type="molecule type" value="Genomic_DNA"/>
</dbReference>
<keyword evidence="4" id="KW-1133">Transmembrane helix</keyword>
<name>A0ABT6W5G8_9ACTN</name>
<protein>
    <submittedName>
        <fullName evidence="9">RDD family protein</fullName>
    </submittedName>
</protein>
<gene>
    <name evidence="9" type="ORF">POF43_025265</name>
</gene>
<dbReference type="InterPro" id="IPR010432">
    <property type="entry name" value="RDD"/>
</dbReference>
<evidence type="ECO:0000313" key="9">
    <source>
        <dbReference type="EMBL" id="MDI5965996.1"/>
    </source>
</evidence>
<evidence type="ECO:0000313" key="10">
    <source>
        <dbReference type="Proteomes" id="UP001156398"/>
    </source>
</evidence>
<keyword evidence="2" id="KW-1003">Cell membrane</keyword>
<feature type="compositionally biased region" description="Low complexity" evidence="6">
    <location>
        <begin position="55"/>
        <end position="78"/>
    </location>
</feature>
<dbReference type="Pfam" id="PF10708">
    <property type="entry name" value="DUF2510"/>
    <property type="match status" value="1"/>
</dbReference>
<keyword evidence="5" id="KW-0472">Membrane</keyword>
<evidence type="ECO:0000259" key="8">
    <source>
        <dbReference type="Pfam" id="PF10708"/>
    </source>
</evidence>
<feature type="compositionally biased region" description="Pro residues" evidence="6">
    <location>
        <begin position="209"/>
        <end position="219"/>
    </location>
</feature>
<evidence type="ECO:0000256" key="4">
    <source>
        <dbReference type="ARBA" id="ARBA00022989"/>
    </source>
</evidence>
<evidence type="ECO:0000256" key="6">
    <source>
        <dbReference type="SAM" id="MobiDB-lite"/>
    </source>
</evidence>
<dbReference type="PANTHER" id="PTHR36115:SF4">
    <property type="entry name" value="MEMBRANE PROTEIN"/>
    <property type="match status" value="1"/>
</dbReference>
<feature type="region of interest" description="Disordered" evidence="6">
    <location>
        <begin position="1"/>
        <end position="270"/>
    </location>
</feature>
<reference evidence="9 10" key="1">
    <citation type="submission" date="2023-05" db="EMBL/GenBank/DDBJ databases">
        <title>Streptantibioticus silvisoli sp. nov., acidotolerant actinomycetes 1 from pine litter.</title>
        <authorList>
            <person name="Swiecimska M."/>
            <person name="Golinska P."/>
            <person name="Sangal V."/>
            <person name="Wachnowicz B."/>
            <person name="Goodfellow M."/>
        </authorList>
    </citation>
    <scope>NUCLEOTIDE SEQUENCE [LARGE SCALE GENOMIC DNA]</scope>
    <source>
        <strain evidence="9 10">SL54</strain>
    </source>
</reference>
<feature type="domain" description="DUF2510" evidence="8">
    <location>
        <begin position="15"/>
        <end position="45"/>
    </location>
</feature>
<dbReference type="InterPro" id="IPR018929">
    <property type="entry name" value="DUF2510"/>
</dbReference>
<keyword evidence="10" id="KW-1185">Reference proteome</keyword>
<evidence type="ECO:0000256" key="3">
    <source>
        <dbReference type="ARBA" id="ARBA00022692"/>
    </source>
</evidence>
<evidence type="ECO:0000256" key="1">
    <source>
        <dbReference type="ARBA" id="ARBA00004651"/>
    </source>
</evidence>
<feature type="domain" description="RDD" evidence="7">
    <location>
        <begin position="320"/>
        <end position="469"/>
    </location>
</feature>